<dbReference type="eggNOG" id="ENOG5032RP0">
    <property type="taxonomic scope" value="Bacteria"/>
</dbReference>
<dbReference type="InterPro" id="IPR014984">
    <property type="entry name" value="HopJ"/>
</dbReference>
<dbReference type="Proteomes" id="UP000009232">
    <property type="component" value="Chromosome"/>
</dbReference>
<dbReference type="InterPro" id="IPR038604">
    <property type="entry name" value="HopJ_sf"/>
</dbReference>
<evidence type="ECO:0000313" key="1">
    <source>
        <dbReference type="EMBL" id="AEG31500.1"/>
    </source>
</evidence>
<dbReference type="Pfam" id="PF08888">
    <property type="entry name" value="HopJ"/>
    <property type="match status" value="1"/>
</dbReference>
<sequence>MSILSPDALIQKLTQGPVAFKDVMATIDHYYDFTPTTFSNGSQHNEAGQNNGSCKIFAFAKRHGLSQQATLNAFGNFYTQDVLGHPSGTDHQNIRQFMQVGWDDVKFSGEPLAPKA</sequence>
<dbReference type="RefSeq" id="WP_013835279.1">
    <property type="nucleotide sequence ID" value="NC_015581.1"/>
</dbReference>
<gene>
    <name evidence="1" type="ordered locus">Thicy_0728</name>
</gene>
<organism evidence="1 2">
    <name type="scientific">Thiomicrospira cyclica (strain DSM 14477 / JCM 11371 / ALM1)</name>
    <name type="common">Thioalkalimicrobium cyclicum</name>
    <dbReference type="NCBI Taxonomy" id="717773"/>
    <lineage>
        <taxon>Bacteria</taxon>
        <taxon>Pseudomonadati</taxon>
        <taxon>Pseudomonadota</taxon>
        <taxon>Gammaproteobacteria</taxon>
        <taxon>Thiotrichales</taxon>
        <taxon>Piscirickettsiaceae</taxon>
        <taxon>Thiomicrospira</taxon>
    </lineage>
</organism>
<name>F6DCB4_THICA</name>
<dbReference type="KEGG" id="tcy:Thicy_0728"/>
<reference evidence="1 2" key="1">
    <citation type="submission" date="2011-05" db="EMBL/GenBank/DDBJ databases">
        <title>Complete sequence of Thioalkalimicrobium cyclicum ALM1.</title>
        <authorList>
            <consortium name="US DOE Joint Genome Institute"/>
            <person name="Lucas S."/>
            <person name="Han J."/>
            <person name="Lapidus A."/>
            <person name="Cheng J.-F."/>
            <person name="Goodwin L."/>
            <person name="Pitluck S."/>
            <person name="Peters L."/>
            <person name="Mikhailova N."/>
            <person name="Davenport K."/>
            <person name="Han C."/>
            <person name="Tapia R."/>
            <person name="Land M."/>
            <person name="Hauser L."/>
            <person name="Kyrpides N."/>
            <person name="Ivanova N."/>
            <person name="Pagani I."/>
            <person name="Kappler U."/>
            <person name="Woyke T."/>
        </authorList>
    </citation>
    <scope>NUCLEOTIDE SEQUENCE [LARGE SCALE GENOMIC DNA]</scope>
    <source>
        <strain evidence="2">DSM 14477 / JCM 11371 / ALM1</strain>
    </source>
</reference>
<dbReference type="OrthoDB" id="9790826at2"/>
<proteinExistence type="predicted"/>
<accession>F6DCB4</accession>
<dbReference type="HOGENOM" id="CLU_121622_1_1_6"/>
<keyword evidence="2" id="KW-1185">Reference proteome</keyword>
<evidence type="ECO:0000313" key="2">
    <source>
        <dbReference type="Proteomes" id="UP000009232"/>
    </source>
</evidence>
<dbReference type="Gene3D" id="3.20.160.10">
    <property type="entry name" value="vpa0580 domain like"/>
    <property type="match status" value="1"/>
</dbReference>
<dbReference type="STRING" id="717773.Thicy_0728"/>
<protein>
    <submittedName>
        <fullName evidence="1">HopJ type III effector protein</fullName>
    </submittedName>
</protein>
<dbReference type="EMBL" id="CP002776">
    <property type="protein sequence ID" value="AEG31500.1"/>
    <property type="molecule type" value="Genomic_DNA"/>
</dbReference>
<dbReference type="AlphaFoldDB" id="F6DCB4"/>